<organism evidence="2 3">
    <name type="scientific">Bordetella bronchiseptica 253</name>
    <dbReference type="NCBI Taxonomy" id="568707"/>
    <lineage>
        <taxon>Bacteria</taxon>
        <taxon>Pseudomonadati</taxon>
        <taxon>Pseudomonadota</taxon>
        <taxon>Betaproteobacteria</taxon>
        <taxon>Burkholderiales</taxon>
        <taxon>Alcaligenaceae</taxon>
        <taxon>Bordetella</taxon>
    </lineage>
</organism>
<dbReference type="Pfam" id="PF00903">
    <property type="entry name" value="Glyoxalase"/>
    <property type="match status" value="2"/>
</dbReference>
<evidence type="ECO:0000259" key="1">
    <source>
        <dbReference type="PROSITE" id="PS51819"/>
    </source>
</evidence>
<accession>A0A0C6P6V0</accession>
<reference evidence="2 3" key="1">
    <citation type="journal article" date="2012" name="BMC Genomics">
        <title>Comparative genomics of the classical Bordetella subspecies: the evolution and exchange of virulence-associated diversity amongst closely related pathogens.</title>
        <authorList>
            <person name="Park J."/>
            <person name="Zhang Y."/>
            <person name="Buboltz A.M."/>
            <person name="Zhang X."/>
            <person name="Schuster S.C."/>
            <person name="Ahuja U."/>
            <person name="Liu M."/>
            <person name="Miller J.F."/>
            <person name="Sebaihia M."/>
            <person name="Bentley S.D."/>
            <person name="Parkhill J."/>
            <person name="Harvill E.T."/>
        </authorList>
    </citation>
    <scope>NUCLEOTIDE SEQUENCE [LARGE SCALE GENOMIC DNA]</scope>
    <source>
        <strain evidence="2 3">253</strain>
    </source>
</reference>
<dbReference type="EMBL" id="HE965806">
    <property type="protein sequence ID" value="CCJ55566.1"/>
    <property type="molecule type" value="Genomic_DNA"/>
</dbReference>
<dbReference type="PROSITE" id="PS51819">
    <property type="entry name" value="VOC"/>
    <property type="match status" value="2"/>
</dbReference>
<dbReference type="PANTHER" id="PTHR43279:SF1">
    <property type="entry name" value="CATECHOL-2,3-DIOXYGENASE"/>
    <property type="match status" value="1"/>
</dbReference>
<dbReference type="Proteomes" id="UP000007564">
    <property type="component" value="Chromosome"/>
</dbReference>
<evidence type="ECO:0000313" key="2">
    <source>
        <dbReference type="EMBL" id="CCJ55566.1"/>
    </source>
</evidence>
<feature type="domain" description="VOC" evidence="1">
    <location>
        <begin position="217"/>
        <end position="329"/>
    </location>
</feature>
<dbReference type="InterPro" id="IPR029068">
    <property type="entry name" value="Glyas_Bleomycin-R_OHBP_Dase"/>
</dbReference>
<protein>
    <submittedName>
        <fullName evidence="2">Putative dioxygenase</fullName>
    </submittedName>
</protein>
<keyword evidence="2" id="KW-0560">Oxidoreductase</keyword>
<dbReference type="AlphaFoldDB" id="A0A0C6P6V0"/>
<dbReference type="InterPro" id="IPR037523">
    <property type="entry name" value="VOC_core"/>
</dbReference>
<dbReference type="SUPFAM" id="SSF54593">
    <property type="entry name" value="Glyoxalase/Bleomycin resistance protein/Dihydroxybiphenyl dioxygenase"/>
    <property type="match status" value="2"/>
</dbReference>
<dbReference type="CDD" id="cd06587">
    <property type="entry name" value="VOC"/>
    <property type="match status" value="1"/>
</dbReference>
<dbReference type="InterPro" id="IPR004360">
    <property type="entry name" value="Glyas_Fos-R_dOase_dom"/>
</dbReference>
<dbReference type="HOGENOM" id="CLU_793810_0_0_4"/>
<feature type="domain" description="VOC" evidence="1">
    <location>
        <begin position="48"/>
        <end position="166"/>
    </location>
</feature>
<evidence type="ECO:0000313" key="3">
    <source>
        <dbReference type="Proteomes" id="UP000007564"/>
    </source>
</evidence>
<sequence length="349" mass="38740">MSLPPCKPRLLADPIAFFQSVLKVVSMQELSQDAGASTVDAPYFSPRRLGHVNLIVRDTDASMRFYQDVVGFEEVYRVPAIGGGFLSNGNTHHDVGMVQSSGPSGKGRPPGLNHLAFELETEVALVEGYERSRQDGLAFERTLDHDIAHSAYCSDPDGNSCELYADVVREWRTARTGEVTKPKPAWWPGKTPPNPHRNYHAEPQLRQVAHAAFHPLRTQHATLVVADLRESIAFYTRRIGLALQAQGDGYALLGGRCGRRDVALVQARGQLSPGYHHVGLEVADAGELLQAAQRWREQGGQVERLIEHPLRTAVYITDPDGLLLQFFVDHAADHAAWRHLDREQALWIV</sequence>
<name>A0A0C6P6V0_BORBO</name>
<gene>
    <name evidence="2" type="ORF">BN112_3652</name>
</gene>
<dbReference type="GO" id="GO:0051213">
    <property type="term" value="F:dioxygenase activity"/>
    <property type="evidence" value="ECO:0007669"/>
    <property type="project" value="UniProtKB-KW"/>
</dbReference>
<dbReference type="Gene3D" id="3.10.180.10">
    <property type="entry name" value="2,3-Dihydroxybiphenyl 1,2-Dioxygenase, domain 1"/>
    <property type="match status" value="2"/>
</dbReference>
<proteinExistence type="predicted"/>
<keyword evidence="2" id="KW-0223">Dioxygenase</keyword>
<dbReference type="PANTHER" id="PTHR43279">
    <property type="entry name" value="CATECHOL-2,3-DIOXYGENASE"/>
    <property type="match status" value="1"/>
</dbReference>
<dbReference type="KEGG" id="bbh:BN112_3652"/>
<dbReference type="OrthoDB" id="9804944at2"/>